<evidence type="ECO:0000256" key="5">
    <source>
        <dbReference type="PROSITE-ProRule" id="PRU00201"/>
    </source>
</evidence>
<accession>A0A0N0BFV4</accession>
<dbReference type="OrthoDB" id="7442607at2759"/>
<keyword evidence="4 5" id="KW-0539">Nucleus</keyword>
<dbReference type="STRING" id="166423.A0A0N0BFV4"/>
<feature type="domain" description="T-box" evidence="7">
    <location>
        <begin position="138"/>
        <end position="369"/>
    </location>
</feature>
<dbReference type="Pfam" id="PF00907">
    <property type="entry name" value="T-box"/>
    <property type="match status" value="1"/>
</dbReference>
<keyword evidence="2 5" id="KW-0238">DNA-binding</keyword>
<comment type="subcellular location">
    <subcellularLocation>
        <location evidence="5">Nucleus</location>
    </subcellularLocation>
</comment>
<comment type="caution">
    <text evidence="5">Lacks conserved residue(s) required for the propagation of feature annotation.</text>
</comment>
<evidence type="ECO:0000313" key="9">
    <source>
        <dbReference type="Proteomes" id="UP000053105"/>
    </source>
</evidence>
<feature type="compositionally biased region" description="Polar residues" evidence="6">
    <location>
        <begin position="404"/>
        <end position="432"/>
    </location>
</feature>
<gene>
    <name evidence="8" type="ORF">WN51_13970</name>
</gene>
<evidence type="ECO:0000256" key="2">
    <source>
        <dbReference type="ARBA" id="ARBA00023125"/>
    </source>
</evidence>
<keyword evidence="9" id="KW-1185">Reference proteome</keyword>
<dbReference type="AlphaFoldDB" id="A0A0N0BFV4"/>
<keyword evidence="3" id="KW-0804">Transcription</keyword>
<organism evidence="8 9">
    <name type="scientific">Melipona quadrifasciata</name>
    <dbReference type="NCBI Taxonomy" id="166423"/>
    <lineage>
        <taxon>Eukaryota</taxon>
        <taxon>Metazoa</taxon>
        <taxon>Ecdysozoa</taxon>
        <taxon>Arthropoda</taxon>
        <taxon>Hexapoda</taxon>
        <taxon>Insecta</taxon>
        <taxon>Pterygota</taxon>
        <taxon>Neoptera</taxon>
        <taxon>Endopterygota</taxon>
        <taxon>Hymenoptera</taxon>
        <taxon>Apocrita</taxon>
        <taxon>Aculeata</taxon>
        <taxon>Apoidea</taxon>
        <taxon>Anthophila</taxon>
        <taxon>Apidae</taxon>
        <taxon>Melipona</taxon>
    </lineage>
</organism>
<dbReference type="SMART" id="SM00425">
    <property type="entry name" value="TBOX"/>
    <property type="match status" value="1"/>
</dbReference>
<reference evidence="8 9" key="1">
    <citation type="submission" date="2015-07" db="EMBL/GenBank/DDBJ databases">
        <title>The genome of Melipona quadrifasciata.</title>
        <authorList>
            <person name="Pan H."/>
            <person name="Kapheim K."/>
        </authorList>
    </citation>
    <scope>NUCLEOTIDE SEQUENCE [LARGE SCALE GENOMIC DNA]</scope>
    <source>
        <strain evidence="8">0111107301</strain>
        <tissue evidence="8">Whole body</tissue>
    </source>
</reference>
<dbReference type="InterPro" id="IPR008967">
    <property type="entry name" value="p53-like_TF_DNA-bd_sf"/>
</dbReference>
<dbReference type="GO" id="GO:0000785">
    <property type="term" value="C:chromatin"/>
    <property type="evidence" value="ECO:0007669"/>
    <property type="project" value="TreeGrafter"/>
</dbReference>
<dbReference type="PROSITE" id="PS50252">
    <property type="entry name" value="TBOX_3"/>
    <property type="match status" value="1"/>
</dbReference>
<sequence>MLVRVINNLISKNNYTKGYYKKHKYDKNERIQNSLNHMTITSYAYQILDKSCRFTERVNRNNIRVVCTHPTVTNSLFEMNLIMPMSMELQLRLMQHQQIFFRQQKLESLRRHRPEDRMNLISTLRRGPPLSPDVNVELQNRELWQKFYAETTEMVITKGGRGFLKGPDVRIIGARVFQQTSRRRNPPLIRAPLLVDSTTRMFPLIQLKITGLERRARYCVVLEMEPASDRRHKYVGCGGGLKKIGNAKWSSAGPAETQPRFDRRIYLHPDSPATGTHWMQQSFKFDKLKLTNNVAEPKNNIVLLSMHKYVPRIWVIRCNDAIRLSDLFSHPSSSFKFSETEFIAVTAYQNENITQLKINNNPFAKGFRDSGQSRCKRKLQGETEKLNHIDDDNENASLEREINRSLNHLDNQRPTTASSETGSSDDSRISSCEETSPLLSMVHRNPLSGNVDHHVQPKLHRPWIDSSPQYSSSTMDTSFSDLLPVSNFPSYLRLLYPMAMESDFTKLPYQSMNCLSLFERANHWNSRLHNGAPRSKKDCYLFVGHCCEYIYKGSVEQLTGLIGHERNIFPDGTYHV</sequence>
<dbReference type="InterPro" id="IPR046360">
    <property type="entry name" value="T-box_DNA-bd"/>
</dbReference>
<dbReference type="GO" id="GO:0045893">
    <property type="term" value="P:positive regulation of DNA-templated transcription"/>
    <property type="evidence" value="ECO:0007669"/>
    <property type="project" value="InterPro"/>
</dbReference>
<evidence type="ECO:0000256" key="6">
    <source>
        <dbReference type="SAM" id="MobiDB-lite"/>
    </source>
</evidence>
<dbReference type="GO" id="GO:0000978">
    <property type="term" value="F:RNA polymerase II cis-regulatory region sequence-specific DNA binding"/>
    <property type="evidence" value="ECO:0007669"/>
    <property type="project" value="InterPro"/>
</dbReference>
<evidence type="ECO:0000256" key="4">
    <source>
        <dbReference type="ARBA" id="ARBA00023242"/>
    </source>
</evidence>
<dbReference type="GO" id="GO:0005634">
    <property type="term" value="C:nucleus"/>
    <property type="evidence" value="ECO:0007669"/>
    <property type="project" value="UniProtKB-SubCell"/>
</dbReference>
<dbReference type="InterPro" id="IPR001699">
    <property type="entry name" value="TF_T-box"/>
</dbReference>
<dbReference type="SUPFAM" id="SSF49417">
    <property type="entry name" value="p53-like transcription factors"/>
    <property type="match status" value="2"/>
</dbReference>
<dbReference type="Proteomes" id="UP000053105">
    <property type="component" value="Unassembled WGS sequence"/>
</dbReference>
<name>A0A0N0BFV4_9HYME</name>
<dbReference type="InterPro" id="IPR036960">
    <property type="entry name" value="T-box_sf"/>
</dbReference>
<dbReference type="PANTHER" id="PTHR11267">
    <property type="entry name" value="T-BOX PROTEIN-RELATED"/>
    <property type="match status" value="1"/>
</dbReference>
<proteinExistence type="predicted"/>
<dbReference type="PANTHER" id="PTHR11267:SF204">
    <property type="entry name" value="SPADETAIL"/>
    <property type="match status" value="1"/>
</dbReference>
<feature type="region of interest" description="Disordered" evidence="6">
    <location>
        <begin position="361"/>
        <end position="432"/>
    </location>
</feature>
<evidence type="ECO:0000256" key="1">
    <source>
        <dbReference type="ARBA" id="ARBA00023015"/>
    </source>
</evidence>
<evidence type="ECO:0000313" key="8">
    <source>
        <dbReference type="EMBL" id="KOX73892.1"/>
    </source>
</evidence>
<protein>
    <submittedName>
        <fullName evidence="8">T-box transcription factor TBX2</fullName>
    </submittedName>
</protein>
<dbReference type="EMBL" id="KQ435794">
    <property type="protein sequence ID" value="KOX73892.1"/>
    <property type="molecule type" value="Genomic_DNA"/>
</dbReference>
<dbReference type="GO" id="GO:0001708">
    <property type="term" value="P:cell fate specification"/>
    <property type="evidence" value="ECO:0007669"/>
    <property type="project" value="TreeGrafter"/>
</dbReference>
<dbReference type="PRINTS" id="PR00937">
    <property type="entry name" value="TBOX"/>
</dbReference>
<dbReference type="GO" id="GO:0000981">
    <property type="term" value="F:DNA-binding transcription factor activity, RNA polymerase II-specific"/>
    <property type="evidence" value="ECO:0007669"/>
    <property type="project" value="TreeGrafter"/>
</dbReference>
<evidence type="ECO:0000256" key="3">
    <source>
        <dbReference type="ARBA" id="ARBA00023163"/>
    </source>
</evidence>
<dbReference type="Gene3D" id="2.60.40.820">
    <property type="entry name" value="Transcription factor, T-box"/>
    <property type="match status" value="1"/>
</dbReference>
<keyword evidence="1" id="KW-0805">Transcription regulation</keyword>
<feature type="compositionally biased region" description="Basic and acidic residues" evidence="6">
    <location>
        <begin position="379"/>
        <end position="390"/>
    </location>
</feature>
<evidence type="ECO:0000259" key="7">
    <source>
        <dbReference type="PROSITE" id="PS50252"/>
    </source>
</evidence>